<keyword evidence="4" id="KW-0342">GTP-binding</keyword>
<evidence type="ECO:0000256" key="7">
    <source>
        <dbReference type="SAM" id="MobiDB-lite"/>
    </source>
</evidence>
<dbReference type="SMART" id="SM00382">
    <property type="entry name" value="AAA"/>
    <property type="match status" value="1"/>
</dbReference>
<dbReference type="GO" id="GO:0005047">
    <property type="term" value="F:signal recognition particle binding"/>
    <property type="evidence" value="ECO:0007669"/>
    <property type="project" value="TreeGrafter"/>
</dbReference>
<dbReference type="GO" id="GO:0008270">
    <property type="term" value="F:zinc ion binding"/>
    <property type="evidence" value="ECO:0007669"/>
    <property type="project" value="InterPro"/>
</dbReference>
<keyword evidence="3" id="KW-0547">Nucleotide-binding</keyword>
<evidence type="ECO:0008006" key="12">
    <source>
        <dbReference type="Google" id="ProtNLM"/>
    </source>
</evidence>
<dbReference type="AlphaFoldDB" id="A0AA41R445"/>
<dbReference type="GO" id="GO:0006614">
    <property type="term" value="P:SRP-dependent cotranslational protein targeting to membrane"/>
    <property type="evidence" value="ECO:0007669"/>
    <property type="project" value="InterPro"/>
</dbReference>
<evidence type="ECO:0000259" key="8">
    <source>
        <dbReference type="SMART" id="SM00382"/>
    </source>
</evidence>
<dbReference type="GO" id="GO:0003677">
    <property type="term" value="F:DNA binding"/>
    <property type="evidence" value="ECO:0007669"/>
    <property type="project" value="InterPro"/>
</dbReference>
<dbReference type="Proteomes" id="UP001165427">
    <property type="component" value="Unassembled WGS sequence"/>
</dbReference>
<comment type="caution">
    <text evidence="10">The sequence shown here is derived from an EMBL/GenBank/DDBJ whole genome shotgun (WGS) entry which is preliminary data.</text>
</comment>
<feature type="compositionally biased region" description="Polar residues" evidence="7">
    <location>
        <begin position="414"/>
        <end position="424"/>
    </location>
</feature>
<evidence type="ECO:0000259" key="9">
    <source>
        <dbReference type="SMART" id="SM00962"/>
    </source>
</evidence>
<dbReference type="SMART" id="SM00962">
    <property type="entry name" value="SRP54"/>
    <property type="match status" value="1"/>
</dbReference>
<evidence type="ECO:0000313" key="11">
    <source>
        <dbReference type="Proteomes" id="UP001165427"/>
    </source>
</evidence>
<organism evidence="10 11">
    <name type="scientific">Desulfatitalea alkaliphila</name>
    <dbReference type="NCBI Taxonomy" id="2929485"/>
    <lineage>
        <taxon>Bacteria</taxon>
        <taxon>Pseudomonadati</taxon>
        <taxon>Thermodesulfobacteriota</taxon>
        <taxon>Desulfobacteria</taxon>
        <taxon>Desulfobacterales</taxon>
        <taxon>Desulfosarcinaceae</taxon>
        <taxon>Desulfatitalea</taxon>
    </lineage>
</organism>
<evidence type="ECO:0000256" key="6">
    <source>
        <dbReference type="ARBA" id="ARBA00023159"/>
    </source>
</evidence>
<feature type="domain" description="AAA+ ATPase" evidence="8">
    <location>
        <begin position="199"/>
        <end position="351"/>
    </location>
</feature>
<evidence type="ECO:0000256" key="2">
    <source>
        <dbReference type="ARBA" id="ARBA00008531"/>
    </source>
</evidence>
<dbReference type="PANTHER" id="PTHR43134:SF3">
    <property type="entry name" value="FLAGELLAR BIOSYNTHESIS PROTEIN FLHF"/>
    <property type="match status" value="1"/>
</dbReference>
<evidence type="ECO:0000256" key="1">
    <source>
        <dbReference type="ARBA" id="ARBA00004413"/>
    </source>
</evidence>
<evidence type="ECO:0000256" key="4">
    <source>
        <dbReference type="ARBA" id="ARBA00023134"/>
    </source>
</evidence>
<keyword evidence="6" id="KW-0010">Activator</keyword>
<accession>A0AA41R445</accession>
<protein>
    <recommendedName>
        <fullName evidence="12">Flagellar biosynthesis protein FlhF</fullName>
    </recommendedName>
</protein>
<dbReference type="GO" id="GO:0005525">
    <property type="term" value="F:GTP binding"/>
    <property type="evidence" value="ECO:0007669"/>
    <property type="project" value="UniProtKB-KW"/>
</dbReference>
<dbReference type="GO" id="GO:0006355">
    <property type="term" value="P:regulation of DNA-templated transcription"/>
    <property type="evidence" value="ECO:0007669"/>
    <property type="project" value="InterPro"/>
</dbReference>
<dbReference type="PANTHER" id="PTHR43134">
    <property type="entry name" value="SIGNAL RECOGNITION PARTICLE RECEPTOR SUBUNIT ALPHA"/>
    <property type="match status" value="1"/>
</dbReference>
<evidence type="ECO:0000256" key="3">
    <source>
        <dbReference type="ARBA" id="ARBA00022741"/>
    </source>
</evidence>
<dbReference type="GO" id="GO:0005886">
    <property type="term" value="C:plasma membrane"/>
    <property type="evidence" value="ECO:0007669"/>
    <property type="project" value="UniProtKB-SubCell"/>
</dbReference>
<dbReference type="Pfam" id="PF00448">
    <property type="entry name" value="SRP54"/>
    <property type="match status" value="1"/>
</dbReference>
<dbReference type="Gene3D" id="3.40.50.300">
    <property type="entry name" value="P-loop containing nucleotide triphosphate hydrolases"/>
    <property type="match status" value="1"/>
</dbReference>
<comment type="similarity">
    <text evidence="2">Belongs to the GTP-binding SRP family.</text>
</comment>
<proteinExistence type="inferred from homology"/>
<feature type="domain" description="SRP54-type proteins GTP-binding" evidence="9">
    <location>
        <begin position="200"/>
        <end position="391"/>
    </location>
</feature>
<feature type="region of interest" description="Disordered" evidence="7">
    <location>
        <begin position="397"/>
        <end position="424"/>
    </location>
</feature>
<reference evidence="10" key="1">
    <citation type="submission" date="2022-04" db="EMBL/GenBank/DDBJ databases">
        <title>Desulfatitalea alkaliphila sp. nov., a novel anaerobic sulfate-reducing bacterium isolated from terrestrial mud volcano, Taman Peninsula, Russia.</title>
        <authorList>
            <person name="Khomyakova M.A."/>
            <person name="Merkel A.Y."/>
            <person name="Slobodkin A.I."/>
        </authorList>
    </citation>
    <scope>NUCLEOTIDE SEQUENCE</scope>
    <source>
        <strain evidence="10">M08but</strain>
    </source>
</reference>
<evidence type="ECO:0000313" key="10">
    <source>
        <dbReference type="EMBL" id="MCJ8501291.1"/>
    </source>
</evidence>
<gene>
    <name evidence="10" type="ORF">MRX98_11970</name>
</gene>
<dbReference type="InterPro" id="IPR003593">
    <property type="entry name" value="AAA+_ATPase"/>
</dbReference>
<dbReference type="RefSeq" id="WP_246908413.1">
    <property type="nucleotide sequence ID" value="NZ_JALJRB010000012.1"/>
</dbReference>
<name>A0AA41R445_9BACT</name>
<dbReference type="InterPro" id="IPR035451">
    <property type="entry name" value="Ada-like_dom_sf"/>
</dbReference>
<keyword evidence="5" id="KW-0472">Membrane</keyword>
<dbReference type="SUPFAM" id="SSF52540">
    <property type="entry name" value="P-loop containing nucleoside triphosphate hydrolases"/>
    <property type="match status" value="1"/>
</dbReference>
<dbReference type="InterPro" id="IPR027417">
    <property type="entry name" value="P-loop_NTPase"/>
</dbReference>
<evidence type="ECO:0000256" key="5">
    <source>
        <dbReference type="ARBA" id="ARBA00023136"/>
    </source>
</evidence>
<dbReference type="Gene3D" id="1.20.120.1380">
    <property type="entry name" value="Flagellar FlhF biosynthesis protein, N domain"/>
    <property type="match status" value="1"/>
</dbReference>
<dbReference type="GO" id="GO:0006281">
    <property type="term" value="P:DNA repair"/>
    <property type="evidence" value="ECO:0007669"/>
    <property type="project" value="InterPro"/>
</dbReference>
<dbReference type="Pfam" id="PF02805">
    <property type="entry name" value="Ada_Zn_binding"/>
    <property type="match status" value="1"/>
</dbReference>
<dbReference type="EMBL" id="JALJRB010000012">
    <property type="protein sequence ID" value="MCJ8501291.1"/>
    <property type="molecule type" value="Genomic_DNA"/>
</dbReference>
<dbReference type="GO" id="GO:0008168">
    <property type="term" value="F:methyltransferase activity"/>
    <property type="evidence" value="ECO:0007669"/>
    <property type="project" value="InterPro"/>
</dbReference>
<dbReference type="SUPFAM" id="SSF57884">
    <property type="entry name" value="Ada DNA repair protein, N-terminal domain (N-Ada 10)"/>
    <property type="match status" value="1"/>
</dbReference>
<dbReference type="InterPro" id="IPR000897">
    <property type="entry name" value="SRP54_GTPase_dom"/>
</dbReference>
<dbReference type="GO" id="GO:0003924">
    <property type="term" value="F:GTPase activity"/>
    <property type="evidence" value="ECO:0007669"/>
    <property type="project" value="TreeGrafter"/>
</dbReference>
<comment type="subcellular location">
    <subcellularLocation>
        <location evidence="1">Cell membrane</location>
        <topology evidence="1">Peripheral membrane protein</topology>
        <orientation evidence="1">Cytoplasmic side</orientation>
    </subcellularLocation>
</comment>
<dbReference type="InterPro" id="IPR004026">
    <property type="entry name" value="Ada_DNA_repair_Zn-bd"/>
</dbReference>
<dbReference type="Gene3D" id="3.40.10.10">
    <property type="entry name" value="DNA Methylphosphotriester Repair Domain"/>
    <property type="match status" value="1"/>
</dbReference>
<sequence>MKIKRFEASSMSEALRMVKKEFGEEAVILSAKTAGKAGRLLGGKRGGQVVVTAAIDPAAVAPDPLDEVSAAADTVSGQKAAASGQGNGARPAGGIAHLLQRYTPITRTGQEKLKPKFIRLMTESADRPVADPVANAPVSVYDRLREGGMGRALATELADQITAVAADDQTDPDETLAAAVQIIEARGWVAPVRGAMRKARRIVVLVGPAGAGKTAVAAKMAGHAVLYAKQSVGVISLDDQRIAGTVELERFCNLMGVALQTARDSDQLQSALACFDDCDLVVIDTPGLDPLALAPRERLAGMLMTLDQADVHLVFNATTQSRTMERVSDFFGPLGVTRLLPTHLDWCDRFGPVLEQVASRRWPLVYLGCDARLPEGLQVAGARAVAERLFNNVQEQHEGLQANPETDNADATRPPSQSSVQGRYVANRNSDIFHQRDCKAVKRINDDNVWLFRDGTDAMAQGFKPCRMCCASLLAPKTIDRPAQARYAGGRK</sequence>
<keyword evidence="11" id="KW-1185">Reference proteome</keyword>